<dbReference type="Proteomes" id="UP001189429">
    <property type="component" value="Unassembled WGS sequence"/>
</dbReference>
<accession>A0ABN9RT69</accession>
<proteinExistence type="predicted"/>
<feature type="compositionally biased region" description="Basic and acidic residues" evidence="1">
    <location>
        <begin position="480"/>
        <end position="489"/>
    </location>
</feature>
<gene>
    <name evidence="2" type="ORF">PCOR1329_LOCUS22843</name>
</gene>
<name>A0ABN9RT69_9DINO</name>
<keyword evidence="3" id="KW-1185">Reference proteome</keyword>
<sequence length="533" mass="57312">MPQRYLNALVVLGTAAIAAWRESLRYDGEGGCTLAVEALARELEYQLNLSGSTFPAPAPLTCPTEAVEAVKDKVEELAARGPQDNSGIASLAQLVGGVVGHAVPVGMPPDLDEYTEDYGLTTDEGPGEVVLLGLNGAAPGVLRRRLYRFKRGAYPDDGDLLRALGRGNRQCVGQCRLAGVEPVIVGEYVNHLGVIEVVPEEPPEAWRPSALEARGAGSRERSPPPVTEDHTAPKGQLWMIVEEASGKLRLGTEIEIHDGDFASGADAFVQRGGIWAHAQLVRAADVAAVCKEIRDHYHVPALAPGPEPSGPLAAGGTATPPPAAEDARTLWIDYDEQGKRHKSWHAFCGEITEEPLDCPELEGPPRGAMHLLKYMKRESGTPKRCFQDFARDYNIQKTDRVWHELSALVECVSLFGQYDQVNLPSLAGGERLCRRFNTIIEAYASGAGGTLNWELANILEGEIGATEAMDPQLRQYSMKKLKDQRDIASSRRPWGGGGKGDPQLPEATGKAKTKAKAKGDNNAQAAGRAADEG</sequence>
<feature type="region of interest" description="Disordered" evidence="1">
    <location>
        <begin position="301"/>
        <end position="322"/>
    </location>
</feature>
<reference evidence="2" key="1">
    <citation type="submission" date="2023-10" db="EMBL/GenBank/DDBJ databases">
        <authorList>
            <person name="Chen Y."/>
            <person name="Shah S."/>
            <person name="Dougan E. K."/>
            <person name="Thang M."/>
            <person name="Chan C."/>
        </authorList>
    </citation>
    <scope>NUCLEOTIDE SEQUENCE [LARGE SCALE GENOMIC DNA]</scope>
</reference>
<protein>
    <submittedName>
        <fullName evidence="2">Uncharacterized protein</fullName>
    </submittedName>
</protein>
<comment type="caution">
    <text evidence="2">The sequence shown here is derived from an EMBL/GenBank/DDBJ whole genome shotgun (WGS) entry which is preliminary data.</text>
</comment>
<feature type="compositionally biased region" description="Basic and acidic residues" evidence="1">
    <location>
        <begin position="217"/>
        <end position="232"/>
    </location>
</feature>
<organism evidence="2 3">
    <name type="scientific">Prorocentrum cordatum</name>
    <dbReference type="NCBI Taxonomy" id="2364126"/>
    <lineage>
        <taxon>Eukaryota</taxon>
        <taxon>Sar</taxon>
        <taxon>Alveolata</taxon>
        <taxon>Dinophyceae</taxon>
        <taxon>Prorocentrales</taxon>
        <taxon>Prorocentraceae</taxon>
        <taxon>Prorocentrum</taxon>
    </lineage>
</organism>
<dbReference type="EMBL" id="CAUYUJ010007669">
    <property type="protein sequence ID" value="CAK0821617.1"/>
    <property type="molecule type" value="Genomic_DNA"/>
</dbReference>
<evidence type="ECO:0000313" key="3">
    <source>
        <dbReference type="Proteomes" id="UP001189429"/>
    </source>
</evidence>
<evidence type="ECO:0000313" key="2">
    <source>
        <dbReference type="EMBL" id="CAK0821617.1"/>
    </source>
</evidence>
<evidence type="ECO:0000256" key="1">
    <source>
        <dbReference type="SAM" id="MobiDB-lite"/>
    </source>
</evidence>
<feature type="region of interest" description="Disordered" evidence="1">
    <location>
        <begin position="205"/>
        <end position="235"/>
    </location>
</feature>
<feature type="region of interest" description="Disordered" evidence="1">
    <location>
        <begin position="479"/>
        <end position="533"/>
    </location>
</feature>